<comment type="caution">
    <text evidence="1">The sequence shown here is derived from an EMBL/GenBank/DDBJ whole genome shotgun (WGS) entry which is preliminary data.</text>
</comment>
<name>A0A4Q4RVZ8_9PLEO</name>
<dbReference type="PANTHER" id="PTHR38790">
    <property type="entry name" value="2EXR DOMAIN-CONTAINING PROTEIN-RELATED"/>
    <property type="match status" value="1"/>
</dbReference>
<reference evidence="2" key="1">
    <citation type="journal article" date="2019" name="bioRxiv">
        <title>Genomics, evolutionary history and diagnostics of the Alternaria alternata species group including apple and Asian pear pathotypes.</title>
        <authorList>
            <person name="Armitage A.D."/>
            <person name="Cockerton H.M."/>
            <person name="Sreenivasaprasad S."/>
            <person name="Woodhall J.W."/>
            <person name="Lane C.R."/>
            <person name="Harrison R.J."/>
            <person name="Clarkson J.P."/>
        </authorList>
    </citation>
    <scope>NUCLEOTIDE SEQUENCE [LARGE SCALE GENOMIC DNA]</scope>
    <source>
        <strain evidence="2">RGR 97.0016</strain>
    </source>
</reference>
<proteinExistence type="predicted"/>
<sequence length="474" mass="54797">MPYLRTRIRKLQREAEKDKGEGESINRYNTVRLSPPPDDKLITLDWVPHNYKYKFEPLPRQDDPVIREILGLIRSLNGQNIEVANMRFRVSPTDESLPFWLALPDYTTYCSKLYTFIDDYHEFPLTAWVTFSSGLPGPTADNLCLKIGTKWVLLKDWLLSSYKSVKRLSDGSGLVGEKGYRAQRKWWKLNGKYFRLFDLPAEVRMTVFEFALGPRIYPLVELNSYSVRLGIGLPNWLDSSLMQRRRTFLRLSQGDFQRVTGCSAHEPNIALLSVSRQIHSEALQAGWENTRKCFFSLVHFDSIPDARTKPKYNWLNHIILDFNMSDWLDLLNLKDMLGREPRTHLHKSRSKSSITLLSTLDKLSTLQLWFRSPDDGASRYPHGIKTIAHKVNNTLDDSDGRMICCQRTMVDLIMTFAWPFVKDLRAKVAVGGILKEDTKNKWNELFALSAEDKVRVIDQEAAEQAIFNTPLAEM</sequence>
<keyword evidence="2" id="KW-1185">Reference proteome</keyword>
<dbReference type="Proteomes" id="UP000293823">
    <property type="component" value="Unassembled WGS sequence"/>
</dbReference>
<evidence type="ECO:0000313" key="1">
    <source>
        <dbReference type="EMBL" id="RYO61500.1"/>
    </source>
</evidence>
<protein>
    <submittedName>
        <fullName evidence="1">Uncharacterized protein</fullName>
    </submittedName>
</protein>
<dbReference type="AlphaFoldDB" id="A0A4Q4RVZ8"/>
<gene>
    <name evidence="1" type="ORF">AA0113_g6856</name>
</gene>
<accession>A0A4Q4RVZ8</accession>
<organism evidence="1 2">
    <name type="scientific">Alternaria arborescens</name>
    <dbReference type="NCBI Taxonomy" id="156630"/>
    <lineage>
        <taxon>Eukaryota</taxon>
        <taxon>Fungi</taxon>
        <taxon>Dikarya</taxon>
        <taxon>Ascomycota</taxon>
        <taxon>Pezizomycotina</taxon>
        <taxon>Dothideomycetes</taxon>
        <taxon>Pleosporomycetidae</taxon>
        <taxon>Pleosporales</taxon>
        <taxon>Pleosporineae</taxon>
        <taxon>Pleosporaceae</taxon>
        <taxon>Alternaria</taxon>
        <taxon>Alternaria sect. Alternaria</taxon>
    </lineage>
</organism>
<dbReference type="PANTHER" id="PTHR38790:SF9">
    <property type="entry name" value="F-BOX DOMAIN-CONTAINING PROTEIN"/>
    <property type="match status" value="1"/>
</dbReference>
<dbReference type="EMBL" id="PEJP01000025">
    <property type="protein sequence ID" value="RYO61500.1"/>
    <property type="molecule type" value="Genomic_DNA"/>
</dbReference>
<evidence type="ECO:0000313" key="2">
    <source>
        <dbReference type="Proteomes" id="UP000293823"/>
    </source>
</evidence>
<dbReference type="OrthoDB" id="3796204at2759"/>